<accession>X0WGG8</accession>
<feature type="non-terminal residue" evidence="1">
    <location>
        <position position="50"/>
    </location>
</feature>
<dbReference type="EMBL" id="BARS01045155">
    <property type="protein sequence ID" value="GAG29785.1"/>
    <property type="molecule type" value="Genomic_DNA"/>
</dbReference>
<proteinExistence type="predicted"/>
<protein>
    <submittedName>
        <fullName evidence="1">Uncharacterized protein</fullName>
    </submittedName>
</protein>
<evidence type="ECO:0000313" key="1">
    <source>
        <dbReference type="EMBL" id="GAG29785.1"/>
    </source>
</evidence>
<name>X0WGG8_9ZZZZ</name>
<comment type="caution">
    <text evidence="1">The sequence shown here is derived from an EMBL/GenBank/DDBJ whole genome shotgun (WGS) entry which is preliminary data.</text>
</comment>
<organism evidence="1">
    <name type="scientific">marine sediment metagenome</name>
    <dbReference type="NCBI Taxonomy" id="412755"/>
    <lineage>
        <taxon>unclassified sequences</taxon>
        <taxon>metagenomes</taxon>
        <taxon>ecological metagenomes</taxon>
    </lineage>
</organism>
<reference evidence="1" key="1">
    <citation type="journal article" date="2014" name="Front. Microbiol.">
        <title>High frequency of phylogenetically diverse reductive dehalogenase-homologous genes in deep subseafloor sedimentary metagenomes.</title>
        <authorList>
            <person name="Kawai M."/>
            <person name="Futagami T."/>
            <person name="Toyoda A."/>
            <person name="Takaki Y."/>
            <person name="Nishi S."/>
            <person name="Hori S."/>
            <person name="Arai W."/>
            <person name="Tsubouchi T."/>
            <person name="Morono Y."/>
            <person name="Uchiyama I."/>
            <person name="Ito T."/>
            <person name="Fujiyama A."/>
            <person name="Inagaki F."/>
            <person name="Takami H."/>
        </authorList>
    </citation>
    <scope>NUCLEOTIDE SEQUENCE</scope>
    <source>
        <strain evidence="1">Expedition CK06-06</strain>
    </source>
</reference>
<gene>
    <name evidence="1" type="ORF">S01H1_68108</name>
</gene>
<dbReference type="AlphaFoldDB" id="X0WGG8"/>
<sequence>MGTAVHGGDLDFCTCRPVIKPLTDHALREYIAKLESELDFARKELATRER</sequence>